<feature type="domain" description="ImpA N-terminal" evidence="1">
    <location>
        <begin position="9"/>
        <end position="119"/>
    </location>
</feature>
<comment type="caution">
    <text evidence="2">The sequence shown here is derived from an EMBL/GenBank/DDBJ whole genome shotgun (WGS) entry which is preliminary data.</text>
</comment>
<proteinExistence type="predicted"/>
<dbReference type="InterPro" id="IPR010657">
    <property type="entry name" value="ImpA_N"/>
</dbReference>
<dbReference type="PANTHER" id="PTHR37024">
    <property type="entry name" value="TYPE VI SECRETION SYSTEM DUF2094 AND IMPA-RELATED DOMAIN PROTEIN"/>
    <property type="match status" value="1"/>
</dbReference>
<organism evidence="2 3">
    <name type="scientific">Vibrio qingdaonensis</name>
    <dbReference type="NCBI Taxonomy" id="2829491"/>
    <lineage>
        <taxon>Bacteria</taxon>
        <taxon>Pseudomonadati</taxon>
        <taxon>Pseudomonadota</taxon>
        <taxon>Gammaproteobacteria</taxon>
        <taxon>Vibrionales</taxon>
        <taxon>Vibrionaceae</taxon>
        <taxon>Vibrio</taxon>
    </lineage>
</organism>
<accession>A0A9X3CUE2</accession>
<evidence type="ECO:0000313" key="3">
    <source>
        <dbReference type="Proteomes" id="UP001155587"/>
    </source>
</evidence>
<keyword evidence="3" id="KW-1185">Reference proteome</keyword>
<evidence type="ECO:0000313" key="2">
    <source>
        <dbReference type="EMBL" id="MCW8348645.1"/>
    </source>
</evidence>
<protein>
    <submittedName>
        <fullName evidence="2">Type VI secretion system ImpA family N-terminal domain-containing protein</fullName>
    </submittedName>
</protein>
<evidence type="ECO:0000259" key="1">
    <source>
        <dbReference type="Pfam" id="PF06812"/>
    </source>
</evidence>
<reference evidence="2" key="1">
    <citation type="submission" date="2022-02" db="EMBL/GenBank/DDBJ databases">
        <title>Vibrio sp. nov, a new bacterium isolated from seawater.</title>
        <authorList>
            <person name="Yuan Y."/>
        </authorList>
    </citation>
    <scope>NUCLEOTIDE SEQUENCE</scope>
    <source>
        <strain evidence="2">ZSDZ65</strain>
    </source>
</reference>
<dbReference type="RefSeq" id="WP_265677207.1">
    <property type="nucleotide sequence ID" value="NZ_JAKRRY010000043.1"/>
</dbReference>
<dbReference type="EMBL" id="JAKRRY010000043">
    <property type="protein sequence ID" value="MCW8348645.1"/>
    <property type="molecule type" value="Genomic_DNA"/>
</dbReference>
<dbReference type="AlphaFoldDB" id="A0A9X3CUE2"/>
<sequence>MIFTDFARRPIDETLPSGINPNNLEEFNEIKQQINNLNKVTGRTSWKLVQTLSKKILVSHSKDFRCSCYYTVAANQNEGLKGLVEGLSSLLDLCVVYWFSAFPEHSKSNARISAIEWMVENIEKRIQKKNVTQDDLPLIEASHQLCIRIEEELRLHYGIKAPSLGRIHRILKRWIEDLKERKIRDIAILEQSKKKPVHSVPVISPPVGVSIDIPSSASKQPQEEAKLNPSKHASGRLAIYSMIGIIVIALVSHFAHKQHTYLSLENQIAHASITELKPVLDSLGYDNHIYSSDLRSAVVKRLDLLLTDWASDPIKVSEVNTISALTEQLIVLYPDSSSARLLHESFTRQRIKFESDFQTLLNRFTSARTTFANVKINNSDSDSAKAYEYSNSLFPLLGRIEYAEKNAKQDELDRSILILNTYLYKLNQLQASIGVQKNN</sequence>
<name>A0A9X3CUE2_9VIBR</name>
<gene>
    <name evidence="2" type="ORF">MD535_21895</name>
</gene>
<dbReference type="Pfam" id="PF06812">
    <property type="entry name" value="ImpA_N"/>
    <property type="match status" value="1"/>
</dbReference>
<dbReference type="PANTHER" id="PTHR37024:SF5">
    <property type="entry name" value="IMPA N-TERMINAL DOMAIN-CONTAINING PROTEIN"/>
    <property type="match status" value="1"/>
</dbReference>
<dbReference type="Proteomes" id="UP001155587">
    <property type="component" value="Unassembled WGS sequence"/>
</dbReference>